<name>A0AAV4N9E4_CAEEX</name>
<organism evidence="1 2">
    <name type="scientific">Caerostris extrusa</name>
    <name type="common">Bark spider</name>
    <name type="synonym">Caerostris bankana</name>
    <dbReference type="NCBI Taxonomy" id="172846"/>
    <lineage>
        <taxon>Eukaryota</taxon>
        <taxon>Metazoa</taxon>
        <taxon>Ecdysozoa</taxon>
        <taxon>Arthropoda</taxon>
        <taxon>Chelicerata</taxon>
        <taxon>Arachnida</taxon>
        <taxon>Araneae</taxon>
        <taxon>Araneomorphae</taxon>
        <taxon>Entelegynae</taxon>
        <taxon>Araneoidea</taxon>
        <taxon>Araneidae</taxon>
        <taxon>Caerostris</taxon>
    </lineage>
</organism>
<protein>
    <submittedName>
        <fullName evidence="1">Uncharacterized protein</fullName>
    </submittedName>
</protein>
<comment type="caution">
    <text evidence="1">The sequence shown here is derived from an EMBL/GenBank/DDBJ whole genome shotgun (WGS) entry which is preliminary data.</text>
</comment>
<evidence type="ECO:0000313" key="1">
    <source>
        <dbReference type="EMBL" id="GIX80959.1"/>
    </source>
</evidence>
<accession>A0AAV4N9E4</accession>
<sequence>MMIKKKKIFYFIFYLRAEQYLRREKTHFLQLPSTTCESHDRKGRSPLAACCNDLPPPYIVSLYKQPSLADLVRIFDRGFVKCVEFKKRVHRD</sequence>
<evidence type="ECO:0000313" key="2">
    <source>
        <dbReference type="Proteomes" id="UP001054945"/>
    </source>
</evidence>
<proteinExistence type="predicted"/>
<gene>
    <name evidence="1" type="ORF">CEXT_371151</name>
</gene>
<dbReference type="EMBL" id="BPLR01020637">
    <property type="protein sequence ID" value="GIX80959.1"/>
    <property type="molecule type" value="Genomic_DNA"/>
</dbReference>
<dbReference type="Proteomes" id="UP001054945">
    <property type="component" value="Unassembled WGS sequence"/>
</dbReference>
<keyword evidence="2" id="KW-1185">Reference proteome</keyword>
<dbReference type="AlphaFoldDB" id="A0AAV4N9E4"/>
<reference evidence="1 2" key="1">
    <citation type="submission" date="2021-06" db="EMBL/GenBank/DDBJ databases">
        <title>Caerostris extrusa draft genome.</title>
        <authorList>
            <person name="Kono N."/>
            <person name="Arakawa K."/>
        </authorList>
    </citation>
    <scope>NUCLEOTIDE SEQUENCE [LARGE SCALE GENOMIC DNA]</scope>
</reference>